<dbReference type="GO" id="GO:0008519">
    <property type="term" value="F:ammonium channel activity"/>
    <property type="evidence" value="ECO:0007669"/>
    <property type="project" value="InterPro"/>
</dbReference>
<evidence type="ECO:0000256" key="4">
    <source>
        <dbReference type="ARBA" id="ARBA00023136"/>
    </source>
</evidence>
<evidence type="ECO:0000256" key="3">
    <source>
        <dbReference type="ARBA" id="ARBA00022989"/>
    </source>
</evidence>
<evidence type="ECO:0000313" key="8">
    <source>
        <dbReference type="EMBL" id="MVT26006.1"/>
    </source>
</evidence>
<reference evidence="8 9" key="1">
    <citation type="submission" date="2019-12" db="EMBL/GenBank/DDBJ databases">
        <title>Nesterenkonia muleiensis sp. nov., a novel actinobacterium isolated from sap of Populus euphratica.</title>
        <authorList>
            <person name="Wang R."/>
        </authorList>
    </citation>
    <scope>NUCLEOTIDE SEQUENCE [LARGE SCALE GENOMIC DNA]</scope>
    <source>
        <strain evidence="8 9">F10</strain>
    </source>
</reference>
<gene>
    <name evidence="8" type="ORF">GNZ21_06500</name>
</gene>
<keyword evidence="2 6" id="KW-0812">Transmembrane</keyword>
<evidence type="ECO:0000256" key="5">
    <source>
        <dbReference type="SAM" id="MobiDB-lite"/>
    </source>
</evidence>
<evidence type="ECO:0000259" key="7">
    <source>
        <dbReference type="Pfam" id="PF00909"/>
    </source>
</evidence>
<feature type="transmembrane region" description="Helical" evidence="6">
    <location>
        <begin position="59"/>
        <end position="78"/>
    </location>
</feature>
<feature type="compositionally biased region" description="Low complexity" evidence="5">
    <location>
        <begin position="93"/>
        <end position="113"/>
    </location>
</feature>
<sequence>MILMVMSTLFSVGVMYLLIGHGAVLGESLGGVIGNPADYLGMLGFYEDTGDQVSEITDFAFFALVACITVAIVASGVLGRMKFRAAGPCWWESSSLSPSPASTLSSSPGCWPR</sequence>
<organism evidence="8 9">
    <name type="scientific">Nesterenkonia alkaliphila</name>
    <dbReference type="NCBI Taxonomy" id="1463631"/>
    <lineage>
        <taxon>Bacteria</taxon>
        <taxon>Bacillati</taxon>
        <taxon>Actinomycetota</taxon>
        <taxon>Actinomycetes</taxon>
        <taxon>Micrococcales</taxon>
        <taxon>Micrococcaceae</taxon>
        <taxon>Nesterenkonia</taxon>
    </lineage>
</organism>
<dbReference type="AlphaFoldDB" id="A0A7K1UHX1"/>
<dbReference type="Pfam" id="PF00909">
    <property type="entry name" value="Ammonium_transp"/>
    <property type="match status" value="1"/>
</dbReference>
<dbReference type="GO" id="GO:0016020">
    <property type="term" value="C:membrane"/>
    <property type="evidence" value="ECO:0007669"/>
    <property type="project" value="UniProtKB-SubCell"/>
</dbReference>
<evidence type="ECO:0000256" key="6">
    <source>
        <dbReference type="SAM" id="Phobius"/>
    </source>
</evidence>
<dbReference type="OrthoDB" id="9814202at2"/>
<dbReference type="InterPro" id="IPR024041">
    <property type="entry name" value="NH4_transpt_AmtB-like_dom"/>
</dbReference>
<keyword evidence="3 6" id="KW-1133">Transmembrane helix</keyword>
<evidence type="ECO:0000313" key="9">
    <source>
        <dbReference type="Proteomes" id="UP000460157"/>
    </source>
</evidence>
<proteinExistence type="predicted"/>
<name>A0A7K1UHX1_9MICC</name>
<dbReference type="SUPFAM" id="SSF111352">
    <property type="entry name" value="Ammonium transporter"/>
    <property type="match status" value="1"/>
</dbReference>
<keyword evidence="9" id="KW-1185">Reference proteome</keyword>
<dbReference type="EMBL" id="WRPM01000046">
    <property type="protein sequence ID" value="MVT26006.1"/>
    <property type="molecule type" value="Genomic_DNA"/>
</dbReference>
<comment type="caution">
    <text evidence="8">The sequence shown here is derived from an EMBL/GenBank/DDBJ whole genome shotgun (WGS) entry which is preliminary data.</text>
</comment>
<feature type="domain" description="Ammonium transporter AmtB-like" evidence="7">
    <location>
        <begin position="2"/>
        <end position="85"/>
    </location>
</feature>
<dbReference type="Proteomes" id="UP000460157">
    <property type="component" value="Unassembled WGS sequence"/>
</dbReference>
<evidence type="ECO:0000256" key="1">
    <source>
        <dbReference type="ARBA" id="ARBA00004141"/>
    </source>
</evidence>
<comment type="subcellular location">
    <subcellularLocation>
        <location evidence="1">Membrane</location>
        <topology evidence="1">Multi-pass membrane protein</topology>
    </subcellularLocation>
</comment>
<accession>A0A7K1UHX1</accession>
<protein>
    <recommendedName>
        <fullName evidence="7">Ammonium transporter AmtB-like domain-containing protein</fullName>
    </recommendedName>
</protein>
<dbReference type="InterPro" id="IPR029020">
    <property type="entry name" value="Ammonium/urea_transptr"/>
</dbReference>
<evidence type="ECO:0000256" key="2">
    <source>
        <dbReference type="ARBA" id="ARBA00022692"/>
    </source>
</evidence>
<dbReference type="RefSeq" id="WP_157322545.1">
    <property type="nucleotide sequence ID" value="NZ_BMFX01000008.1"/>
</dbReference>
<feature type="region of interest" description="Disordered" evidence="5">
    <location>
        <begin position="92"/>
        <end position="113"/>
    </location>
</feature>
<dbReference type="Gene3D" id="1.10.3430.10">
    <property type="entry name" value="Ammonium transporter AmtB like domains"/>
    <property type="match status" value="1"/>
</dbReference>
<keyword evidence="4 6" id="KW-0472">Membrane</keyword>